<feature type="domain" description="SGNH hydrolase-type esterase" evidence="3">
    <location>
        <begin position="500"/>
        <end position="632"/>
    </location>
</feature>
<proteinExistence type="predicted"/>
<evidence type="ECO:0000313" key="5">
    <source>
        <dbReference type="Proteomes" id="UP000749559"/>
    </source>
</evidence>
<feature type="coiled-coil region" evidence="1">
    <location>
        <begin position="313"/>
        <end position="376"/>
    </location>
</feature>
<feature type="compositionally biased region" description="Low complexity" evidence="2">
    <location>
        <begin position="418"/>
        <end position="437"/>
    </location>
</feature>
<evidence type="ECO:0000313" key="4">
    <source>
        <dbReference type="EMBL" id="CAH1774411.1"/>
    </source>
</evidence>
<sequence length="674" mass="75235">MAKEKHEHSLRSCIKPTFSSPSKKGKEKKNTRRQNIKTLKKNPEILHENYEYHDLNNTGVITIDVDYKRLCFYTERPYLWIDALTAFYRNKGMKASTARQTNGTTVTVADHVTIEVNDSGVIGVTGDALEDWRENDFQLIKGTIAPLIPMPVSTPSRIDPPSSSSTPLTTRSMDYQSQDIIPPTQSQSIPSENITVITDTQEPSIGPNTSAIDMEDSQMLFSNMSSTLSGSDPDMSQSLLRPNHNKTTDETVETITLKDTQPSSNDLNTTPSQPTTGDLHMTETQTDTPEPPSPPPVLCHCAKAPTISYEGENKKLRSKIIQQAAKIDDLLQRVEVNELQRKDEAEKQQLLFDSRVRDLGNELSTVRNELRIKEKEFSGLQADLKTTFNKNLVLMAKLEKHEKQRHNASLPQSLNENSTKTTAKQQSATKQQKAIPTPKRPITPPSTTSPATKVQGKASSPPPPPPPPTVHIMYSSNGKKLAGIMKGKESRIKVTSSVYSGARVEDATHVIQNGDIPTSTDYKILGFGTNNVQTDTPQEIIYGLKNLIQTARNRHKTSKLILAGLHHRGDSNSDEQIYKMNRNIDQINCAMEAFCHQQHVGFIDINKINRSTANHPNFSVLFGDRLHFNFRGRDSMVNAMISTMKNGLSTGLRTYSSVLAERVNPYNSRYIPKF</sequence>
<dbReference type="Gene3D" id="3.40.50.1110">
    <property type="entry name" value="SGNH hydrolase"/>
    <property type="match status" value="1"/>
</dbReference>
<accession>A0A8S4N1R1</accession>
<feature type="compositionally biased region" description="Polar residues" evidence="2">
    <location>
        <begin position="255"/>
        <end position="276"/>
    </location>
</feature>
<feature type="compositionally biased region" description="Pro residues" evidence="2">
    <location>
        <begin position="460"/>
        <end position="469"/>
    </location>
</feature>
<protein>
    <recommendedName>
        <fullName evidence="3">SGNH hydrolase-type esterase domain-containing protein</fullName>
    </recommendedName>
</protein>
<dbReference type="InterPro" id="IPR013830">
    <property type="entry name" value="SGNH_hydro"/>
</dbReference>
<dbReference type="EMBL" id="CAIIXF020000001">
    <property type="protein sequence ID" value="CAH1774411.1"/>
    <property type="molecule type" value="Genomic_DNA"/>
</dbReference>
<dbReference type="Pfam" id="PF13472">
    <property type="entry name" value="Lipase_GDSL_2"/>
    <property type="match status" value="1"/>
</dbReference>
<organism evidence="4 5">
    <name type="scientific">Owenia fusiformis</name>
    <name type="common">Polychaete worm</name>
    <dbReference type="NCBI Taxonomy" id="6347"/>
    <lineage>
        <taxon>Eukaryota</taxon>
        <taxon>Metazoa</taxon>
        <taxon>Spiralia</taxon>
        <taxon>Lophotrochozoa</taxon>
        <taxon>Annelida</taxon>
        <taxon>Polychaeta</taxon>
        <taxon>Sedentaria</taxon>
        <taxon>Canalipalpata</taxon>
        <taxon>Sabellida</taxon>
        <taxon>Oweniida</taxon>
        <taxon>Oweniidae</taxon>
        <taxon>Owenia</taxon>
    </lineage>
</organism>
<feature type="region of interest" description="Disordered" evidence="2">
    <location>
        <begin position="151"/>
        <end position="170"/>
    </location>
</feature>
<evidence type="ECO:0000256" key="2">
    <source>
        <dbReference type="SAM" id="MobiDB-lite"/>
    </source>
</evidence>
<reference evidence="4" key="1">
    <citation type="submission" date="2022-03" db="EMBL/GenBank/DDBJ databases">
        <authorList>
            <person name="Martin C."/>
        </authorList>
    </citation>
    <scope>NUCLEOTIDE SEQUENCE</scope>
</reference>
<dbReference type="SUPFAM" id="SSF52266">
    <property type="entry name" value="SGNH hydrolase"/>
    <property type="match status" value="1"/>
</dbReference>
<dbReference type="OrthoDB" id="6126005at2759"/>
<feature type="compositionally biased region" description="Low complexity" evidence="2">
    <location>
        <begin position="160"/>
        <end position="170"/>
    </location>
</feature>
<feature type="region of interest" description="Disordered" evidence="2">
    <location>
        <begin position="402"/>
        <end position="474"/>
    </location>
</feature>
<evidence type="ECO:0000256" key="1">
    <source>
        <dbReference type="SAM" id="Coils"/>
    </source>
</evidence>
<feature type="compositionally biased region" description="Basic residues" evidence="2">
    <location>
        <begin position="23"/>
        <end position="33"/>
    </location>
</feature>
<feature type="region of interest" description="Disordered" evidence="2">
    <location>
        <begin position="1"/>
        <end position="33"/>
    </location>
</feature>
<feature type="compositionally biased region" description="Polar residues" evidence="2">
    <location>
        <begin position="407"/>
        <end position="417"/>
    </location>
</feature>
<dbReference type="AlphaFoldDB" id="A0A8S4N1R1"/>
<keyword evidence="1" id="KW-0175">Coiled coil</keyword>
<evidence type="ECO:0000259" key="3">
    <source>
        <dbReference type="Pfam" id="PF13472"/>
    </source>
</evidence>
<comment type="caution">
    <text evidence="4">The sequence shown here is derived from an EMBL/GenBank/DDBJ whole genome shotgun (WGS) entry which is preliminary data.</text>
</comment>
<keyword evidence="5" id="KW-1185">Reference proteome</keyword>
<feature type="compositionally biased region" description="Basic and acidic residues" evidence="2">
    <location>
        <begin position="1"/>
        <end position="10"/>
    </location>
</feature>
<dbReference type="Proteomes" id="UP000749559">
    <property type="component" value="Unassembled WGS sequence"/>
</dbReference>
<feature type="region of interest" description="Disordered" evidence="2">
    <location>
        <begin position="255"/>
        <end position="297"/>
    </location>
</feature>
<dbReference type="InterPro" id="IPR036514">
    <property type="entry name" value="SGNH_hydro_sf"/>
</dbReference>
<gene>
    <name evidence="4" type="ORF">OFUS_LOCUS1876</name>
</gene>
<name>A0A8S4N1R1_OWEFU</name>